<dbReference type="GO" id="GO:0008270">
    <property type="term" value="F:zinc ion binding"/>
    <property type="evidence" value="ECO:0007669"/>
    <property type="project" value="InterPro"/>
</dbReference>
<dbReference type="GO" id="GO:0070006">
    <property type="term" value="F:metalloaminopeptidase activity"/>
    <property type="evidence" value="ECO:0007669"/>
    <property type="project" value="TreeGrafter"/>
</dbReference>
<dbReference type="EMBL" id="KZ524724">
    <property type="protein sequence ID" value="PKU27753.1"/>
    <property type="molecule type" value="Genomic_DNA"/>
</dbReference>
<organism evidence="2 3">
    <name type="scientific">Limosa lapponica baueri</name>
    <dbReference type="NCBI Taxonomy" id="1758121"/>
    <lineage>
        <taxon>Eukaryota</taxon>
        <taxon>Metazoa</taxon>
        <taxon>Chordata</taxon>
        <taxon>Craniata</taxon>
        <taxon>Vertebrata</taxon>
        <taxon>Euteleostomi</taxon>
        <taxon>Archelosauria</taxon>
        <taxon>Archosauria</taxon>
        <taxon>Dinosauria</taxon>
        <taxon>Saurischia</taxon>
        <taxon>Theropoda</taxon>
        <taxon>Coelurosauria</taxon>
        <taxon>Aves</taxon>
        <taxon>Neognathae</taxon>
        <taxon>Neoaves</taxon>
        <taxon>Charadriiformes</taxon>
        <taxon>Scolopacidae</taxon>
        <taxon>Limosa</taxon>
    </lineage>
</organism>
<protein>
    <recommendedName>
        <fullName evidence="1">Peptidase M1 membrane alanine aminopeptidase domain-containing protein</fullName>
    </recommendedName>
</protein>
<dbReference type="SUPFAM" id="SSF55486">
    <property type="entry name" value="Metalloproteases ('zincins'), catalytic domain"/>
    <property type="match status" value="1"/>
</dbReference>
<dbReference type="InterPro" id="IPR014782">
    <property type="entry name" value="Peptidase_M1_dom"/>
</dbReference>
<dbReference type="AlphaFoldDB" id="A0A2I0T1S0"/>
<keyword evidence="3" id="KW-1185">Reference proteome</keyword>
<dbReference type="InterPro" id="IPR027268">
    <property type="entry name" value="Peptidase_M4/M1_CTD_sf"/>
</dbReference>
<dbReference type="InterPro" id="IPR034015">
    <property type="entry name" value="M1_LTA4H"/>
</dbReference>
<evidence type="ECO:0000313" key="3">
    <source>
        <dbReference type="Proteomes" id="UP000233556"/>
    </source>
</evidence>
<accession>A0A2I0T1S0</accession>
<evidence type="ECO:0000259" key="1">
    <source>
        <dbReference type="Pfam" id="PF01433"/>
    </source>
</evidence>
<gene>
    <name evidence="2" type="ORF">llap_21943</name>
</gene>
<dbReference type="Gene3D" id="1.10.390.10">
    <property type="entry name" value="Neutral Protease Domain 2"/>
    <property type="match status" value="1"/>
</dbReference>
<dbReference type="PANTHER" id="PTHR45726">
    <property type="entry name" value="LEUKOTRIENE A-4 HYDROLASE"/>
    <property type="match status" value="1"/>
</dbReference>
<reference evidence="3" key="1">
    <citation type="submission" date="2017-11" db="EMBL/GenBank/DDBJ databases">
        <authorList>
            <person name="Lima N.C."/>
            <person name="Parody-Merino A.M."/>
            <person name="Battley P.F."/>
            <person name="Fidler A.E."/>
            <person name="Prosdocimi F."/>
        </authorList>
    </citation>
    <scope>NUCLEOTIDE SEQUENCE [LARGE SCALE GENOMIC DNA]</scope>
</reference>
<dbReference type="GO" id="GO:0005615">
    <property type="term" value="C:extracellular space"/>
    <property type="evidence" value="ECO:0007669"/>
    <property type="project" value="TreeGrafter"/>
</dbReference>
<dbReference type="Proteomes" id="UP000233556">
    <property type="component" value="Unassembled WGS sequence"/>
</dbReference>
<dbReference type="PANTHER" id="PTHR45726:SF1">
    <property type="entry name" value="AMINOPEPTIDASE B"/>
    <property type="match status" value="1"/>
</dbReference>
<proteinExistence type="predicted"/>
<dbReference type="Pfam" id="PF01433">
    <property type="entry name" value="Peptidase_M1"/>
    <property type="match status" value="1"/>
</dbReference>
<feature type="domain" description="Peptidase M1 membrane alanine aminopeptidase" evidence="1">
    <location>
        <begin position="82"/>
        <end position="148"/>
    </location>
</feature>
<dbReference type="GO" id="GO:0006508">
    <property type="term" value="P:proteolysis"/>
    <property type="evidence" value="ECO:0007669"/>
    <property type="project" value="TreeGrafter"/>
</dbReference>
<name>A0A2I0T1S0_LIMLA</name>
<sequence length="193" mass="21176">MSATSWEKQKDNTFVFKMSQPIPSYLIALAVGDIVSADVGPSSTHCAGSAQGSIWGPQTPPASLCPGLAYTCLEAATGRALLRQHMDNTGEDHPLNKLRVVIEPGVNPDDTYNETPYEKGYCFVSYLAHLVGDQSKFDAFLQVSTGRYQVEVPTHTKPCSGRPEHSGIPGKDGLESVAWERKRRWEVEMFMGK</sequence>
<reference evidence="3" key="2">
    <citation type="submission" date="2017-12" db="EMBL/GenBank/DDBJ databases">
        <title>Genome sequence of the Bar-tailed Godwit (Limosa lapponica baueri).</title>
        <authorList>
            <person name="Lima N.C.B."/>
            <person name="Parody-Merino A.M."/>
            <person name="Battley P.F."/>
            <person name="Fidler A.E."/>
            <person name="Prosdocimi F."/>
        </authorList>
    </citation>
    <scope>NUCLEOTIDE SEQUENCE [LARGE SCALE GENOMIC DNA]</scope>
</reference>
<evidence type="ECO:0000313" key="2">
    <source>
        <dbReference type="EMBL" id="PKU27753.1"/>
    </source>
</evidence>
<dbReference type="OrthoDB" id="79562at2759"/>